<proteinExistence type="predicted"/>
<name>A0A2R4WMQ1_9HYPH</name>
<feature type="compositionally biased region" description="Basic and acidic residues" evidence="1">
    <location>
        <begin position="102"/>
        <end position="111"/>
    </location>
</feature>
<dbReference type="KEGG" id="mee:DA075_19275"/>
<dbReference type="EMBL" id="CP028843">
    <property type="protein sequence ID" value="AWB22785.1"/>
    <property type="molecule type" value="Genomic_DNA"/>
</dbReference>
<gene>
    <name evidence="2" type="ORF">DA075_19275</name>
</gene>
<dbReference type="AlphaFoldDB" id="A0A2R4WMQ1"/>
<feature type="region of interest" description="Disordered" evidence="1">
    <location>
        <begin position="91"/>
        <end position="111"/>
    </location>
</feature>
<sequence length="261" mass="28751">MTMRLKDNGGGGALVSFTRTRFFHGQLLEAHHLEDEQFYLNGKRRLINRLVNGHGVVAGLNVAVDPSGVKVVVSPGFALDKAGREIVVPRATPSEEIAPRPNGEDGLPRPEEHCQNDEDWVHVVLCFHECLSAPERSFIGACDCETECEHAAVRERFEIRIEEGRARGPDLECSIRDAVIGSRIRYEELVNWVTTRGLEIPADVCIPLANVLRPPAGGSIDNGSIDINVRPIVYGADLLFELICGLVNTNDEQSRPRGGKR</sequence>
<dbReference type="Proteomes" id="UP000244755">
    <property type="component" value="Chromosome 1"/>
</dbReference>
<dbReference type="RefSeq" id="WP_099954585.1">
    <property type="nucleotide sequence ID" value="NZ_CP028843.1"/>
</dbReference>
<evidence type="ECO:0000256" key="1">
    <source>
        <dbReference type="SAM" id="MobiDB-lite"/>
    </source>
</evidence>
<dbReference type="OrthoDB" id="147470at2"/>
<protein>
    <submittedName>
        <fullName evidence="2">Uncharacterized protein</fullName>
    </submittedName>
</protein>
<reference evidence="2 3" key="1">
    <citation type="submission" date="2018-04" db="EMBL/GenBank/DDBJ databases">
        <title>Methylobacterium sp. PR1016A genome.</title>
        <authorList>
            <person name="Park W."/>
        </authorList>
    </citation>
    <scope>NUCLEOTIDE SEQUENCE [LARGE SCALE GENOMIC DNA]</scope>
    <source>
        <strain evidence="2 3">PR1016A</strain>
    </source>
</reference>
<organism evidence="2 3">
    <name type="scientific">Methylobacterium currus</name>
    <dbReference type="NCBI Taxonomy" id="2051553"/>
    <lineage>
        <taxon>Bacteria</taxon>
        <taxon>Pseudomonadati</taxon>
        <taxon>Pseudomonadota</taxon>
        <taxon>Alphaproteobacteria</taxon>
        <taxon>Hyphomicrobiales</taxon>
        <taxon>Methylobacteriaceae</taxon>
        <taxon>Methylobacterium</taxon>
    </lineage>
</organism>
<accession>A0A2R4WMQ1</accession>
<keyword evidence="3" id="KW-1185">Reference proteome</keyword>
<evidence type="ECO:0000313" key="2">
    <source>
        <dbReference type="EMBL" id="AWB22785.1"/>
    </source>
</evidence>
<evidence type="ECO:0000313" key="3">
    <source>
        <dbReference type="Proteomes" id="UP000244755"/>
    </source>
</evidence>